<dbReference type="AlphaFoldDB" id="A0A916NCB0"/>
<comment type="caution">
    <text evidence="3">The sequence shown here is derived from an EMBL/GenBank/DDBJ whole genome shotgun (WGS) entry which is preliminary data.</text>
</comment>
<dbReference type="InterPro" id="IPR045619">
    <property type="entry name" value="DUF6443"/>
</dbReference>
<dbReference type="PANTHER" id="PTHR32305">
    <property type="match status" value="1"/>
</dbReference>
<name>A0A916NCB0_9BACT</name>
<protein>
    <recommendedName>
        <fullName evidence="2">DUF6443 domain-containing protein</fullName>
    </recommendedName>
</protein>
<sequence>MKIVYLLLLHFAICSYVSYAQSNTENYVLSRNYKTAGATVTIPDKTKYAGNPDQVQTQVTYLDGLGKTSQTVLVSGNTAYKDMVSRVEYNSVYLQSKEFLPVAVNSADGRYVSGASGAFYNSSAVGDPTENFWTETIYDNSPLGRVSEQKAPGVSTGIKKEYHTNQVGLHGDIKWYKFNGTGDLVQTEYYPDNSLNVNKILDEDGKKVEEFTDRYGRVVLKRTAGQEYTYYVYNSKGQLRYVLQPEYDAGTASQADKLSRYAFQYTYDAQGRMMTKKVPGQDTFTMEYYDTNDMLHYMTDGRGQKFYYKYDGFNRQTEMGIVLGGNENALLYTYYDDYSYGPFQNFDNSDFSLTDNDHFVNNPQVTSSKGLVTGTNARVLKDDGTLDTKWLKTVTYYDRKGRVIQIHRQLFGLGENAVERVSYKLDFAGNITHERTTQLTSSIQYRLDKTFTYDQQNRLLSTTHIFFEDNVEKKAYTHVANTYNEVGMNAGKKFHNNVQEIGYKYTARGWLYTTKNNEGKTFEINLRYNSNGNISSLSWQTQGNTGNFNPISYDDSNRLTSANGSPNQENGITYDKNGNIKTLNRTGAVTDNLTYNYTIPSTTNTSNRLVSVTDGSGNENGVKTGTSSFAYDQNGNMTSDGTKGATVTYNPLNLPAQVALTGRTVKYVYDAGGAKLQMTSPAAGTLYAGAFEYTLSGTLLRVGLEEGQLIRSSAGVYEANYYFRDHLGNVRQVLKEDGTVLQETEYYAFGLPVTKTGNDVTNKYLYNGKEKQPETGWLDYGARMYMAEIGRWGGGDPLTDEQEAWSPYHYAYNSPVNYVDLYGLSPASALGGNAIAICPTCPSDKKYDEYRDSKSLYTYDKSSGMVLNGDGKGATVYGQRNQESTFSGWEHAIGLGVGLPAVEIPKKWLGKATVGDASKVTTPISYLSNKLAESQRLQKLLRYKNVMSKRLFTHTRMINGQMVRLRTNLVGRYVGRWLGFGLARASMAITVYDIVDTANTNFQNMSLADQNRLLQTGQMSGSFIPNELIQQQQENVKSHFDNE</sequence>
<dbReference type="Proteomes" id="UP000680038">
    <property type="component" value="Unassembled WGS sequence"/>
</dbReference>
<organism evidence="3 4">
    <name type="scientific">Dyadobacter helix</name>
    <dbReference type="NCBI Taxonomy" id="2822344"/>
    <lineage>
        <taxon>Bacteria</taxon>
        <taxon>Pseudomonadati</taxon>
        <taxon>Bacteroidota</taxon>
        <taxon>Cytophagia</taxon>
        <taxon>Cytophagales</taxon>
        <taxon>Spirosomataceae</taxon>
        <taxon>Dyadobacter</taxon>
    </lineage>
</organism>
<evidence type="ECO:0000256" key="1">
    <source>
        <dbReference type="SAM" id="SignalP"/>
    </source>
</evidence>
<dbReference type="Gene3D" id="2.180.10.10">
    <property type="entry name" value="RHS repeat-associated core"/>
    <property type="match status" value="1"/>
</dbReference>
<feature type="domain" description="DUF6443" evidence="2">
    <location>
        <begin position="44"/>
        <end position="156"/>
    </location>
</feature>
<accession>A0A916NCB0</accession>
<reference evidence="3" key="1">
    <citation type="submission" date="2021-04" db="EMBL/GenBank/DDBJ databases">
        <authorList>
            <person name="Rodrigo-Torres L."/>
            <person name="Arahal R. D."/>
            <person name="Lucena T."/>
        </authorList>
    </citation>
    <scope>NUCLEOTIDE SEQUENCE</scope>
    <source>
        <strain evidence="3">CECT 9275</strain>
    </source>
</reference>
<evidence type="ECO:0000313" key="3">
    <source>
        <dbReference type="EMBL" id="CAG5003337.1"/>
    </source>
</evidence>
<feature type="chain" id="PRO_5037940708" description="DUF6443 domain-containing protein" evidence="1">
    <location>
        <begin position="21"/>
        <end position="1043"/>
    </location>
</feature>
<dbReference type="RefSeq" id="WP_215239670.1">
    <property type="nucleotide sequence ID" value="NZ_CAJRAF010000002.1"/>
</dbReference>
<dbReference type="NCBIfam" id="TIGR03696">
    <property type="entry name" value="Rhs_assc_core"/>
    <property type="match status" value="1"/>
</dbReference>
<dbReference type="InterPro" id="IPR050708">
    <property type="entry name" value="T6SS_VgrG/RHS"/>
</dbReference>
<dbReference type="InterPro" id="IPR022385">
    <property type="entry name" value="Rhs_assc_core"/>
</dbReference>
<evidence type="ECO:0000259" key="2">
    <source>
        <dbReference type="Pfam" id="PF20041"/>
    </source>
</evidence>
<evidence type="ECO:0000313" key="4">
    <source>
        <dbReference type="Proteomes" id="UP000680038"/>
    </source>
</evidence>
<dbReference type="EMBL" id="CAJRAF010000002">
    <property type="protein sequence ID" value="CAG5003337.1"/>
    <property type="molecule type" value="Genomic_DNA"/>
</dbReference>
<dbReference type="Pfam" id="PF20041">
    <property type="entry name" value="DUF6443"/>
    <property type="match status" value="1"/>
</dbReference>
<feature type="signal peptide" evidence="1">
    <location>
        <begin position="1"/>
        <end position="20"/>
    </location>
</feature>
<proteinExistence type="predicted"/>
<keyword evidence="4" id="KW-1185">Reference proteome</keyword>
<dbReference type="PANTHER" id="PTHR32305:SF15">
    <property type="entry name" value="PROTEIN RHSA-RELATED"/>
    <property type="match status" value="1"/>
</dbReference>
<gene>
    <name evidence="3" type="ORF">DYBT9275_03130</name>
</gene>
<keyword evidence="1" id="KW-0732">Signal</keyword>